<dbReference type="Proteomes" id="UP000616151">
    <property type="component" value="Unassembled WGS sequence"/>
</dbReference>
<protein>
    <submittedName>
        <fullName evidence="1">DUF1127 domain-containing protein</fullName>
    </submittedName>
</protein>
<sequence>MHNTIGAWIARRRFRRDLSRQIEIGNHLVDDIGLTLEEALNEIKKPFWQA</sequence>
<evidence type="ECO:0000313" key="2">
    <source>
        <dbReference type="Proteomes" id="UP000616151"/>
    </source>
</evidence>
<organism evidence="1 2">
    <name type="scientific">Taklimakanibacter albus</name>
    <dbReference type="NCBI Taxonomy" id="2800327"/>
    <lineage>
        <taxon>Bacteria</taxon>
        <taxon>Pseudomonadati</taxon>
        <taxon>Pseudomonadota</taxon>
        <taxon>Alphaproteobacteria</taxon>
        <taxon>Hyphomicrobiales</taxon>
        <taxon>Aestuariivirgaceae</taxon>
        <taxon>Taklimakanibacter</taxon>
    </lineage>
</organism>
<reference evidence="1" key="1">
    <citation type="submission" date="2021-01" db="EMBL/GenBank/DDBJ databases">
        <authorList>
            <person name="Sun Q."/>
        </authorList>
    </citation>
    <scope>NUCLEOTIDE SEQUENCE</scope>
    <source>
        <strain evidence="1">YIM B02566</strain>
    </source>
</reference>
<comment type="caution">
    <text evidence="1">The sequence shown here is derived from an EMBL/GenBank/DDBJ whole genome shotgun (WGS) entry which is preliminary data.</text>
</comment>
<keyword evidence="2" id="KW-1185">Reference proteome</keyword>
<name>A0ACC5QYP9_9HYPH</name>
<dbReference type="EMBL" id="JAENHL010000004">
    <property type="protein sequence ID" value="MBK1865298.1"/>
    <property type="molecule type" value="Genomic_DNA"/>
</dbReference>
<gene>
    <name evidence="1" type="ORF">JHL16_02955</name>
</gene>
<accession>A0ACC5QYP9</accession>
<proteinExistence type="predicted"/>
<evidence type="ECO:0000313" key="1">
    <source>
        <dbReference type="EMBL" id="MBK1865298.1"/>
    </source>
</evidence>